<dbReference type="KEGG" id="sla:SERLADRAFT_480017"/>
<sequence>MSSSTLLAGPLGDACFKTVKHTGTPVGRAIEVAGVPTYISEPAESTGTQKKVILFFADVFGPFYLNNKLVQDYFASFGFTVLGIDYFFGDSMLNHMDDAGRPAWIAKAKQEAAECAPRWIEAVKETYGTTDTKYCAVGYCFGAPFATDLAATDSIVAAAFAHPSALSEEQFQKVKKPLLLSCAEVDRAFPVEARRRAEDILVANKTHYHIQVFAGVSHGFATRGDLNNETECWAKEESARGIIGWFSRFASVSESKL</sequence>
<accession>F8PD96</accession>
<dbReference type="PANTHER" id="PTHR17630">
    <property type="entry name" value="DIENELACTONE HYDROLASE"/>
    <property type="match status" value="1"/>
</dbReference>
<evidence type="ECO:0000313" key="2">
    <source>
        <dbReference type="EMBL" id="EGO18945.1"/>
    </source>
</evidence>
<name>F8PD96_SERL9</name>
<dbReference type="GeneID" id="18821451"/>
<dbReference type="AlphaFoldDB" id="F8PD96"/>
<dbReference type="SUPFAM" id="SSF53474">
    <property type="entry name" value="alpha/beta-Hydrolases"/>
    <property type="match status" value="1"/>
</dbReference>
<dbReference type="InterPro" id="IPR002925">
    <property type="entry name" value="Dienelactn_hydro"/>
</dbReference>
<dbReference type="OrthoDB" id="1393670at2759"/>
<proteinExistence type="predicted"/>
<reference evidence="2" key="1">
    <citation type="submission" date="2011-04" db="EMBL/GenBank/DDBJ databases">
        <title>Evolution of plant cell wall degrading machinery underlies the functional diversity of forest fungi.</title>
        <authorList>
            <consortium name="US DOE Joint Genome Institute (JGI-PGF)"/>
            <person name="Eastwood D.C."/>
            <person name="Floudas D."/>
            <person name="Binder M."/>
            <person name="Majcherczyk A."/>
            <person name="Schneider P."/>
            <person name="Aerts A."/>
            <person name="Asiegbu F.O."/>
            <person name="Baker S.E."/>
            <person name="Barry K."/>
            <person name="Bendiksby M."/>
            <person name="Blumentritt M."/>
            <person name="Coutinho P.M."/>
            <person name="Cullen D."/>
            <person name="Cullen D."/>
            <person name="Gathman A."/>
            <person name="Goodell B."/>
            <person name="Henrissat B."/>
            <person name="Ihrmark K."/>
            <person name="Kauserud H."/>
            <person name="Kohler A."/>
            <person name="LaButti K."/>
            <person name="Lapidus A."/>
            <person name="Lavin J.L."/>
            <person name="Lee Y.-H."/>
            <person name="Lindquist E."/>
            <person name="Lilly W."/>
            <person name="Lucas S."/>
            <person name="Morin E."/>
            <person name="Murat C."/>
            <person name="Oguiza J.A."/>
            <person name="Park J."/>
            <person name="Pisabarro A.G."/>
            <person name="Riley R."/>
            <person name="Rosling A."/>
            <person name="Salamov A."/>
            <person name="Schmidt O."/>
            <person name="Schmutz J."/>
            <person name="Skrede I."/>
            <person name="Stenlid J."/>
            <person name="Wiebenga A."/>
            <person name="Xie X."/>
            <person name="Kues U."/>
            <person name="Hibbett D.S."/>
            <person name="Hoffmeister D."/>
            <person name="Hogberg N."/>
            <person name="Martin F."/>
            <person name="Grigoriev I.V."/>
            <person name="Watkinson S.C."/>
        </authorList>
    </citation>
    <scope>NUCLEOTIDE SEQUENCE</scope>
    <source>
        <strain evidence="2">S7.9</strain>
    </source>
</reference>
<dbReference type="EMBL" id="GL945445">
    <property type="protein sequence ID" value="EGO18945.1"/>
    <property type="molecule type" value="Genomic_DNA"/>
</dbReference>
<dbReference type="RefSeq" id="XP_007324169.1">
    <property type="nucleotide sequence ID" value="XM_007324107.1"/>
</dbReference>
<dbReference type="Proteomes" id="UP000008064">
    <property type="component" value="Unassembled WGS sequence"/>
</dbReference>
<dbReference type="Gene3D" id="3.40.50.1820">
    <property type="entry name" value="alpha/beta hydrolase"/>
    <property type="match status" value="1"/>
</dbReference>
<protein>
    <recommendedName>
        <fullName evidence="1">Dienelactone hydrolase domain-containing protein</fullName>
    </recommendedName>
</protein>
<dbReference type="PANTHER" id="PTHR17630:SF44">
    <property type="entry name" value="PROTEIN AIM2"/>
    <property type="match status" value="1"/>
</dbReference>
<organism>
    <name type="scientific">Serpula lacrymans var. lacrymans (strain S7.9)</name>
    <name type="common">Dry rot fungus</name>
    <dbReference type="NCBI Taxonomy" id="578457"/>
    <lineage>
        <taxon>Eukaryota</taxon>
        <taxon>Fungi</taxon>
        <taxon>Dikarya</taxon>
        <taxon>Basidiomycota</taxon>
        <taxon>Agaricomycotina</taxon>
        <taxon>Agaricomycetes</taxon>
        <taxon>Agaricomycetidae</taxon>
        <taxon>Boletales</taxon>
        <taxon>Coniophorineae</taxon>
        <taxon>Serpulaceae</taxon>
        <taxon>Serpula</taxon>
    </lineage>
</organism>
<dbReference type="Pfam" id="PF01738">
    <property type="entry name" value="DLH"/>
    <property type="match status" value="1"/>
</dbReference>
<gene>
    <name evidence="2" type="ORF">SERLADRAFT_480017</name>
</gene>
<dbReference type="HOGENOM" id="CLU_054590_2_1_1"/>
<dbReference type="GO" id="GO:0016787">
    <property type="term" value="F:hydrolase activity"/>
    <property type="evidence" value="ECO:0007669"/>
    <property type="project" value="InterPro"/>
</dbReference>
<evidence type="ECO:0000259" key="1">
    <source>
        <dbReference type="Pfam" id="PF01738"/>
    </source>
</evidence>
<feature type="domain" description="Dienelactone hydrolase" evidence="1">
    <location>
        <begin position="37"/>
        <end position="248"/>
    </location>
</feature>
<dbReference type="InterPro" id="IPR029058">
    <property type="entry name" value="AB_hydrolase_fold"/>
</dbReference>